<dbReference type="GO" id="GO:0071897">
    <property type="term" value="P:DNA biosynthetic process"/>
    <property type="evidence" value="ECO:0007669"/>
    <property type="project" value="UniProtKB-ARBA"/>
</dbReference>
<name>A0A8D9E3Z3_9HEMI</name>
<evidence type="ECO:0000256" key="1">
    <source>
        <dbReference type="SAM" id="Coils"/>
    </source>
</evidence>
<feature type="coiled-coil region" evidence="1">
    <location>
        <begin position="430"/>
        <end position="457"/>
    </location>
</feature>
<dbReference type="SUPFAM" id="SSF56219">
    <property type="entry name" value="DNase I-like"/>
    <property type="match status" value="1"/>
</dbReference>
<dbReference type="InterPro" id="IPR000477">
    <property type="entry name" value="RT_dom"/>
</dbReference>
<dbReference type="GO" id="GO:0003824">
    <property type="term" value="F:catalytic activity"/>
    <property type="evidence" value="ECO:0007669"/>
    <property type="project" value="InterPro"/>
</dbReference>
<dbReference type="CDD" id="cd09076">
    <property type="entry name" value="L1-EN"/>
    <property type="match status" value="1"/>
</dbReference>
<dbReference type="InterPro" id="IPR043128">
    <property type="entry name" value="Rev_trsase/Diguanyl_cyclase"/>
</dbReference>
<evidence type="ECO:0000313" key="3">
    <source>
        <dbReference type="EMBL" id="CAG6737685.1"/>
    </source>
</evidence>
<dbReference type="PROSITE" id="PS50878">
    <property type="entry name" value="RT_POL"/>
    <property type="match status" value="1"/>
</dbReference>
<dbReference type="PANTHER" id="PTHR47027:SF20">
    <property type="entry name" value="REVERSE TRANSCRIPTASE-LIKE PROTEIN WITH RNA-DIRECTED DNA POLYMERASE DOMAIN"/>
    <property type="match status" value="1"/>
</dbReference>
<reference evidence="3" key="1">
    <citation type="submission" date="2021-05" db="EMBL/GenBank/DDBJ databases">
        <authorList>
            <person name="Alioto T."/>
            <person name="Alioto T."/>
            <person name="Gomez Garrido J."/>
        </authorList>
    </citation>
    <scope>NUCLEOTIDE SEQUENCE</scope>
</reference>
<dbReference type="PANTHER" id="PTHR47027">
    <property type="entry name" value="REVERSE TRANSCRIPTASE DOMAIN-CONTAINING PROTEIN"/>
    <property type="match status" value="1"/>
</dbReference>
<dbReference type="CDD" id="cd01650">
    <property type="entry name" value="RT_nLTR_like"/>
    <property type="match status" value="1"/>
</dbReference>
<dbReference type="EMBL" id="HBUF01404214">
    <property type="protein sequence ID" value="CAG6737685.1"/>
    <property type="molecule type" value="Transcribed_RNA"/>
</dbReference>
<dbReference type="InterPro" id="IPR043502">
    <property type="entry name" value="DNA/RNA_pol_sf"/>
</dbReference>
<dbReference type="Gene3D" id="3.60.10.10">
    <property type="entry name" value="Endonuclease/exonuclease/phosphatase"/>
    <property type="match status" value="1"/>
</dbReference>
<dbReference type="Gene3D" id="3.30.70.270">
    <property type="match status" value="1"/>
</dbReference>
<accession>A0A8D9E3Z3</accession>
<dbReference type="EMBL" id="HBUF01404213">
    <property type="protein sequence ID" value="CAG6737684.1"/>
    <property type="molecule type" value="Transcribed_RNA"/>
</dbReference>
<feature type="domain" description="Reverse transcriptase" evidence="2">
    <location>
        <begin position="508"/>
        <end position="777"/>
    </location>
</feature>
<dbReference type="Pfam" id="PF03372">
    <property type="entry name" value="Exo_endo_phos"/>
    <property type="match status" value="1"/>
</dbReference>
<sequence length="803" mass="93861">MYGKILKILNKLNVCTWNVRSLGVPGKLENLLLEMKRLNMEIVGISEIKWKDQGDIWNSNYRIIYSGDEKGIAGVGIVLNKDWGNRVKNVVMFNKRIILIKLQINDKEILNVIQIYMPTSRCTEEELEELYEQIDEVWEMIDRNGKVIILGDWNAVVGTAKEENITGSYGYGTRNERGDRFIEFCREKDLVIANTLFKQPMNRRYTWIRPGNTGKFQIDYILIRRVHLKHVLQCKTYPGADINSDHNLLFLKTRLDSKRKIVKTSNRMRYDLTKLQDNEHKENYQKVVNNKIKSLKEIPSDINDKWNFLKNSIKEAALQTLGTLKIMPRKPWIDGNIIKLIEERRKCKNLEDIEGRIRYKHLKNLVNRESRKAKEEWLQDLCTEIDTNLKRGKIEKAYSLIKKYFGKKKMIGNSIEDENGKLLLNDNDIVNRWKRYIENLYNDMESLKDLEEEGQNDNVGLPITRDEFDKALNNLKGKKACGKDRIPSELVKALDEDMKDLMFLIIQDIYDSGNIPDDFKESEIVILPKKAKSRKCEDYRTLSLLSHTSKILTGIVQQRIKQKVDHQLHDDQFGFRNGRGTREAILSLRMLIEESMRIDKPLFIAFVDLQKAFDNVNWNILFEILKEIGVDYKDRKIIHSLYKNQTANVQVNNSEWQKASIRKGVRQGCKISPDLFNVYIEKVINECKEFCTGIILNGLRIQMLRFADDIAVLAPDEMNLRRILEIMDDIFKKYHMNINMKKTEVLVCAKEREDVNIMIGTNTIKQTHAFKYLGSTIDENGKSTSDIKQRIAQAKTSFNKKKR</sequence>
<protein>
    <submittedName>
        <fullName evidence="3">Craniofacial development protein 2</fullName>
    </submittedName>
</protein>
<dbReference type="SUPFAM" id="SSF56672">
    <property type="entry name" value="DNA/RNA polymerases"/>
    <property type="match status" value="1"/>
</dbReference>
<keyword evidence="1" id="KW-0175">Coiled coil</keyword>
<organism evidence="3">
    <name type="scientific">Cacopsylla melanoneura</name>
    <dbReference type="NCBI Taxonomy" id="428564"/>
    <lineage>
        <taxon>Eukaryota</taxon>
        <taxon>Metazoa</taxon>
        <taxon>Ecdysozoa</taxon>
        <taxon>Arthropoda</taxon>
        <taxon>Hexapoda</taxon>
        <taxon>Insecta</taxon>
        <taxon>Pterygota</taxon>
        <taxon>Neoptera</taxon>
        <taxon>Paraneoptera</taxon>
        <taxon>Hemiptera</taxon>
        <taxon>Sternorrhyncha</taxon>
        <taxon>Psylloidea</taxon>
        <taxon>Psyllidae</taxon>
        <taxon>Psyllinae</taxon>
        <taxon>Cacopsylla</taxon>
    </lineage>
</organism>
<evidence type="ECO:0000259" key="2">
    <source>
        <dbReference type="PROSITE" id="PS50878"/>
    </source>
</evidence>
<proteinExistence type="predicted"/>
<dbReference type="InterPro" id="IPR005135">
    <property type="entry name" value="Endo/exonuclease/phosphatase"/>
</dbReference>
<dbReference type="AlphaFoldDB" id="A0A8D9E3Z3"/>
<dbReference type="InterPro" id="IPR036691">
    <property type="entry name" value="Endo/exonu/phosph_ase_sf"/>
</dbReference>
<dbReference type="Pfam" id="PF00078">
    <property type="entry name" value="RVT_1"/>
    <property type="match status" value="1"/>
</dbReference>